<keyword evidence="3" id="KW-1185">Reference proteome</keyword>
<evidence type="ECO:0000259" key="1">
    <source>
        <dbReference type="Pfam" id="PF13360"/>
    </source>
</evidence>
<feature type="domain" description="Pyrrolo-quinoline quinone repeat" evidence="1">
    <location>
        <begin position="103"/>
        <end position="202"/>
    </location>
</feature>
<gene>
    <name evidence="2" type="ORF">SAMN05421742_10514</name>
</gene>
<dbReference type="SMART" id="SM00564">
    <property type="entry name" value="PQQ"/>
    <property type="match status" value="4"/>
</dbReference>
<dbReference type="PANTHER" id="PTHR34512:SF30">
    <property type="entry name" value="OUTER MEMBRANE PROTEIN ASSEMBLY FACTOR BAMB"/>
    <property type="match status" value="1"/>
</dbReference>
<protein>
    <submittedName>
        <fullName evidence="2">Outer membrane protein assembly factor BamB, contains PQQ-like beta-propeller repeat</fullName>
    </submittedName>
</protein>
<dbReference type="PANTHER" id="PTHR34512">
    <property type="entry name" value="CELL SURFACE PROTEIN"/>
    <property type="match status" value="1"/>
</dbReference>
<dbReference type="Gene3D" id="2.130.10.10">
    <property type="entry name" value="YVTN repeat-like/Quinoprotein amine dehydrogenase"/>
    <property type="match status" value="2"/>
</dbReference>
<dbReference type="EMBL" id="FNCV01000005">
    <property type="protein sequence ID" value="SDH21071.1"/>
    <property type="molecule type" value="Genomic_DNA"/>
</dbReference>
<dbReference type="InterPro" id="IPR015943">
    <property type="entry name" value="WD40/YVTN_repeat-like_dom_sf"/>
</dbReference>
<dbReference type="OrthoDB" id="9794322at2"/>
<name>A0A1G8AJF4_9PROT</name>
<dbReference type="STRING" id="83401.SAMN05421742_10514"/>
<accession>A0A1G8AJF4</accession>
<dbReference type="Pfam" id="PF13360">
    <property type="entry name" value="PQQ_2"/>
    <property type="match status" value="2"/>
</dbReference>
<dbReference type="RefSeq" id="WP_092618415.1">
    <property type="nucleotide sequence ID" value="NZ_FNCV01000005.1"/>
</dbReference>
<dbReference type="InterPro" id="IPR011047">
    <property type="entry name" value="Quinoprotein_ADH-like_sf"/>
</dbReference>
<evidence type="ECO:0000313" key="3">
    <source>
        <dbReference type="Proteomes" id="UP000217076"/>
    </source>
</evidence>
<dbReference type="InterPro" id="IPR002372">
    <property type="entry name" value="PQQ_rpt_dom"/>
</dbReference>
<dbReference type="InterPro" id="IPR018391">
    <property type="entry name" value="PQQ_b-propeller_rpt"/>
</dbReference>
<organism evidence="2 3">
    <name type="scientific">Roseospirillum parvum</name>
    <dbReference type="NCBI Taxonomy" id="83401"/>
    <lineage>
        <taxon>Bacteria</taxon>
        <taxon>Pseudomonadati</taxon>
        <taxon>Pseudomonadota</taxon>
        <taxon>Alphaproteobacteria</taxon>
        <taxon>Rhodospirillales</taxon>
        <taxon>Rhodospirillaceae</taxon>
        <taxon>Roseospirillum</taxon>
    </lineage>
</organism>
<dbReference type="Proteomes" id="UP000217076">
    <property type="component" value="Unassembled WGS sequence"/>
</dbReference>
<sequence>MRLTPWTGRHRRPVLLVLLALLLPGAAWAEPTVLWRFASGDPALVPILADQSGLVAAGRRSWGLDGEGRRLWQTDLPSPAHFRPRPGRLDGRPVVLIAGREGLALIDRGDGRVLWQEAPEREFGAPTVAGDRLLVGDENRLEVRALSDGQVLWTHTLGRGVIHYPPLVRDGVVYLGGGDRHLRAFRLADGKPLWAHDMSHPWTYLRRLDPGPDQGPIVAGAYEDALLGLDPATGAILWDHRSGNFINSFLVAQGRVHFWSPRGWMVALSATSGELLWRTRTHRFGRDGRADWSMVMAAPVRIGDHLAVLDMAGTVHLLDPAGGDERAAVRLPFPARPFLAPLANGDVIAADTAGTIHRLRLPSGAD</sequence>
<dbReference type="SUPFAM" id="SSF50998">
    <property type="entry name" value="Quinoprotein alcohol dehydrogenase-like"/>
    <property type="match status" value="2"/>
</dbReference>
<proteinExistence type="predicted"/>
<dbReference type="AlphaFoldDB" id="A0A1G8AJF4"/>
<evidence type="ECO:0000313" key="2">
    <source>
        <dbReference type="EMBL" id="SDH21071.1"/>
    </source>
</evidence>
<reference evidence="3" key="1">
    <citation type="submission" date="2016-10" db="EMBL/GenBank/DDBJ databases">
        <authorList>
            <person name="Varghese N."/>
            <person name="Submissions S."/>
        </authorList>
    </citation>
    <scope>NUCLEOTIDE SEQUENCE [LARGE SCALE GENOMIC DNA]</scope>
    <source>
        <strain evidence="3">930I</strain>
    </source>
</reference>
<feature type="domain" description="Pyrrolo-quinoline quinone repeat" evidence="1">
    <location>
        <begin position="210"/>
        <end position="331"/>
    </location>
</feature>